<evidence type="ECO:0000256" key="2">
    <source>
        <dbReference type="SAM" id="MobiDB-lite"/>
    </source>
</evidence>
<keyword evidence="3" id="KW-1133">Transmembrane helix</keyword>
<protein>
    <submittedName>
        <fullName evidence="4">Uncharacterized protein</fullName>
    </submittedName>
</protein>
<dbReference type="Proteomes" id="UP000674318">
    <property type="component" value="Chromosome 21"/>
</dbReference>
<evidence type="ECO:0000313" key="4">
    <source>
        <dbReference type="EMBL" id="KAG5505764.1"/>
    </source>
</evidence>
<dbReference type="RefSeq" id="XP_067757432.1">
    <property type="nucleotide sequence ID" value="XM_067901069.1"/>
</dbReference>
<dbReference type="EMBL" id="JAFJZO010000021">
    <property type="protein sequence ID" value="KAG5505764.1"/>
    <property type="molecule type" value="Genomic_DNA"/>
</dbReference>
<accession>A0A836IAA6</accession>
<comment type="caution">
    <text evidence="4">The sequence shown here is derived from an EMBL/GenBank/DDBJ whole genome shotgun (WGS) entry which is preliminary data.</text>
</comment>
<feature type="coiled-coil region" evidence="1">
    <location>
        <begin position="445"/>
        <end position="472"/>
    </location>
</feature>
<organism evidence="4 5">
    <name type="scientific">Porcisia hertigi</name>
    <dbReference type="NCBI Taxonomy" id="2761500"/>
    <lineage>
        <taxon>Eukaryota</taxon>
        <taxon>Discoba</taxon>
        <taxon>Euglenozoa</taxon>
        <taxon>Kinetoplastea</taxon>
        <taxon>Metakinetoplastina</taxon>
        <taxon>Trypanosomatida</taxon>
        <taxon>Trypanosomatidae</taxon>
        <taxon>Leishmaniinae</taxon>
        <taxon>Porcisia</taxon>
    </lineage>
</organism>
<keyword evidence="3" id="KW-0472">Membrane</keyword>
<feature type="coiled-coil region" evidence="1">
    <location>
        <begin position="264"/>
        <end position="359"/>
    </location>
</feature>
<dbReference type="GeneID" id="94291146"/>
<feature type="coiled-coil region" evidence="1">
    <location>
        <begin position="197"/>
        <end position="224"/>
    </location>
</feature>
<sequence>MSTMFTRVGAFLEAIDKKTERLANAADEEDLARAAKEQHIRLQFDSKVSSTTSLKPRPQPAQHTPKGNGGSFLDGNLQGGLAHGCRSTAGDGGSSFPSTEPPHSTMASSAHLASGEKYTVDHVPLSLPTKLPSYRPSLQDVATDSGRKGVAAGLNRSLTSTAGAGPSAGNVLDPSQGNVVMALSDATRTRAGHVATSSTAAAAVERLEARCKVLEAENVRWRQEAATNRAQCSAARDSLWKVEQDARAGRAAQRAAEEALIVYKETSQRLLNEAQQEVKRARDAAAGLASATGPQQQTDASHEARELHQQLELLQADHALLSAEVERHRQEAAKVAAELQRAQEKNREMQVRVDDLEFELGAARESLEGEVVAHAEARSDLRRLQAQKSKAVEVNGNPPVSAAVTHGTGEAGPAASLAQLQSELCELKQRNQILSLQASNRQAALDAAVREAVDMKARYNELAKQMQDAEVEVAAGFRGPPTASSMCGHRVFGPRGSGVSGNSADAGAHWAHDDKVAVITTDNSADARRRNPAMVRLARQYGVVGRVIASVLCTVDGVAVQVGCILTHASWVWRVALMGYIGLLQIWVVLMIVGTLVLEDKRCVLEGDEAARTHVR</sequence>
<proteinExistence type="predicted"/>
<feature type="region of interest" description="Disordered" evidence="2">
    <location>
        <begin position="42"/>
        <end position="113"/>
    </location>
</feature>
<dbReference type="KEGG" id="phet:94291146"/>
<keyword evidence="5" id="KW-1185">Reference proteome</keyword>
<evidence type="ECO:0000256" key="3">
    <source>
        <dbReference type="SAM" id="Phobius"/>
    </source>
</evidence>
<feature type="compositionally biased region" description="Polar residues" evidence="2">
    <location>
        <begin position="95"/>
        <end position="108"/>
    </location>
</feature>
<feature type="compositionally biased region" description="Gly residues" evidence="2">
    <location>
        <begin position="67"/>
        <end position="82"/>
    </location>
</feature>
<reference evidence="4 5" key="1">
    <citation type="submission" date="2021-02" db="EMBL/GenBank/DDBJ databases">
        <title>Porcisia hertigi Genome sequencing and assembly.</title>
        <authorList>
            <person name="Almutairi H."/>
            <person name="Gatherer D."/>
        </authorList>
    </citation>
    <scope>NUCLEOTIDE SEQUENCE [LARGE SCALE GENOMIC DNA]</scope>
    <source>
        <strain evidence="4 5">C119</strain>
    </source>
</reference>
<feature type="transmembrane region" description="Helical" evidence="3">
    <location>
        <begin position="571"/>
        <end position="598"/>
    </location>
</feature>
<evidence type="ECO:0000313" key="5">
    <source>
        <dbReference type="Proteomes" id="UP000674318"/>
    </source>
</evidence>
<evidence type="ECO:0000256" key="1">
    <source>
        <dbReference type="SAM" id="Coils"/>
    </source>
</evidence>
<name>A0A836IAA6_9TRYP</name>
<dbReference type="AlphaFoldDB" id="A0A836IAA6"/>
<dbReference type="OrthoDB" id="265323at2759"/>
<keyword evidence="1" id="KW-0175">Coiled coil</keyword>
<gene>
    <name evidence="4" type="ORF">JKF63_05100</name>
</gene>
<keyword evidence="3" id="KW-0812">Transmembrane</keyword>